<dbReference type="FunFam" id="3.30.360.10:FF:000019">
    <property type="entry name" value="Bifunctional acetylglutamate kinase/N-acetyl-gamma-glutamyl-phosphate reductase"/>
    <property type="match status" value="1"/>
</dbReference>
<sequence>MLSATSSALRTSARRVAPRAAALSTLAATPKISLNQRIVTQARCLSSTSRLSYAIQTNPNPPLGIKNASNDTPSRVALIGARGYTGQALIDLLDKHPLMDLRHVSSRELKGQELQGYSKRKIIYDSLSPEDVTQLDKDGQIDAWIFALPNSTCQPFVDALGDSKSLVVDLSADYRFDPDQKTWKYGLPELQPRSTLTMATRISNPGCYATGSQLALAPLVEHLGGVPSVFGVSGYSGAGTKPSPKNDLNNLKNNLLPCHIHEREIGHHLGAPVAFMPHVASWFSGIHLTINIPLNKEMTSRDIRQLYQDRYAGEKLVKIVGEAPVVKSIENKHHVEIGGFAVDSTGKRVVVCVGIDNLLKGAATQCLQNMNLALGYDEYQGIPL</sequence>
<dbReference type="Pfam" id="PF01118">
    <property type="entry name" value="Semialdhyde_dh"/>
    <property type="match status" value="1"/>
</dbReference>
<dbReference type="Gene3D" id="3.30.360.10">
    <property type="entry name" value="Dihydrodipicolinate Reductase, domain 2"/>
    <property type="match status" value="1"/>
</dbReference>
<organism evidence="8 9">
    <name type="scientific">Fusarium austroafricanum</name>
    <dbReference type="NCBI Taxonomy" id="2364996"/>
    <lineage>
        <taxon>Eukaryota</taxon>
        <taxon>Fungi</taxon>
        <taxon>Dikarya</taxon>
        <taxon>Ascomycota</taxon>
        <taxon>Pezizomycotina</taxon>
        <taxon>Sordariomycetes</taxon>
        <taxon>Hypocreomycetidae</taxon>
        <taxon>Hypocreales</taxon>
        <taxon>Nectriaceae</taxon>
        <taxon>Fusarium</taxon>
        <taxon>Fusarium concolor species complex</taxon>
    </lineage>
</organism>
<proteinExistence type="inferred from homology"/>
<dbReference type="SUPFAM" id="SSF55347">
    <property type="entry name" value="Glyceraldehyde-3-phosphate dehydrogenase-like, C-terminal domain"/>
    <property type="match status" value="1"/>
</dbReference>
<feature type="active site" evidence="6">
    <location>
        <position position="207"/>
    </location>
</feature>
<evidence type="ECO:0000256" key="6">
    <source>
        <dbReference type="PROSITE-ProRule" id="PRU10010"/>
    </source>
</evidence>
<dbReference type="InterPro" id="IPR000706">
    <property type="entry name" value="AGPR_type-1"/>
</dbReference>
<dbReference type="SUPFAM" id="SSF51735">
    <property type="entry name" value="NAD(P)-binding Rossmann-fold domains"/>
    <property type="match status" value="1"/>
</dbReference>
<dbReference type="InterPro" id="IPR036291">
    <property type="entry name" value="NAD(P)-bd_dom_sf"/>
</dbReference>
<evidence type="ECO:0000256" key="3">
    <source>
        <dbReference type="ARBA" id="ARBA00022605"/>
    </source>
</evidence>
<dbReference type="HAMAP" id="MF_00150">
    <property type="entry name" value="ArgC_type1"/>
    <property type="match status" value="1"/>
</dbReference>
<dbReference type="CDD" id="cd23936">
    <property type="entry name" value="AGPR_C_ARG5_6_like"/>
    <property type="match status" value="1"/>
</dbReference>
<dbReference type="InterPro" id="IPR000534">
    <property type="entry name" value="Semialdehyde_DH_NAD-bd"/>
</dbReference>
<dbReference type="Proteomes" id="UP000605986">
    <property type="component" value="Unassembled WGS sequence"/>
</dbReference>
<dbReference type="AlphaFoldDB" id="A0A8H4P9Z8"/>
<evidence type="ECO:0000256" key="2">
    <source>
        <dbReference type="ARBA" id="ARBA00022571"/>
    </source>
</evidence>
<dbReference type="Pfam" id="PF22698">
    <property type="entry name" value="Semialdhyde_dhC_1"/>
    <property type="match status" value="1"/>
</dbReference>
<evidence type="ECO:0000256" key="5">
    <source>
        <dbReference type="ARBA" id="ARBA00023002"/>
    </source>
</evidence>
<dbReference type="Gene3D" id="3.40.50.720">
    <property type="entry name" value="NAD(P)-binding Rossmann-like Domain"/>
    <property type="match status" value="1"/>
</dbReference>
<comment type="pathway">
    <text evidence="1">Amino-acid biosynthesis; L-arginine biosynthesis; N(2)-acetyl-L-ornithine from L-glutamate: step 3/4.</text>
</comment>
<keyword evidence="3" id="KW-0028">Amino-acid biosynthesis</keyword>
<evidence type="ECO:0000256" key="1">
    <source>
        <dbReference type="ARBA" id="ARBA00004862"/>
    </source>
</evidence>
<evidence type="ECO:0000256" key="4">
    <source>
        <dbReference type="ARBA" id="ARBA00022857"/>
    </source>
</evidence>
<dbReference type="PANTHER" id="PTHR32338">
    <property type="entry name" value="N-ACETYL-GAMMA-GLUTAMYL-PHOSPHATE REDUCTASE, CHLOROPLASTIC-RELATED-RELATED"/>
    <property type="match status" value="1"/>
</dbReference>
<dbReference type="GO" id="GO:0070401">
    <property type="term" value="F:NADP+ binding"/>
    <property type="evidence" value="ECO:0007669"/>
    <property type="project" value="InterPro"/>
</dbReference>
<evidence type="ECO:0000313" key="9">
    <source>
        <dbReference type="Proteomes" id="UP000605986"/>
    </source>
</evidence>
<protein>
    <submittedName>
        <fullName evidence="8">N-acetyl-gamma-glutamyl-phosphate reductase</fullName>
    </submittedName>
</protein>
<dbReference type="PROSITE" id="PS01224">
    <property type="entry name" value="ARGC"/>
    <property type="match status" value="1"/>
</dbReference>
<dbReference type="InterPro" id="IPR050085">
    <property type="entry name" value="AGPR"/>
</dbReference>
<dbReference type="GO" id="GO:0003942">
    <property type="term" value="F:N-acetyl-gamma-glutamyl-phosphate reductase activity"/>
    <property type="evidence" value="ECO:0007669"/>
    <property type="project" value="InterPro"/>
</dbReference>
<gene>
    <name evidence="8" type="ORF">F53441_3980</name>
</gene>
<dbReference type="PANTHER" id="PTHR32338:SF10">
    <property type="entry name" value="N-ACETYL-GAMMA-GLUTAMYL-PHOSPHATE REDUCTASE, CHLOROPLASTIC-RELATED"/>
    <property type="match status" value="1"/>
</dbReference>
<reference evidence="8" key="1">
    <citation type="submission" date="2020-01" db="EMBL/GenBank/DDBJ databases">
        <title>Identification and distribution of gene clusters putatively required for synthesis of sphingolipid metabolism inhibitors in phylogenetically diverse species of the filamentous fungus Fusarium.</title>
        <authorList>
            <person name="Kim H.-S."/>
            <person name="Busman M."/>
            <person name="Brown D.W."/>
            <person name="Divon H."/>
            <person name="Uhlig S."/>
            <person name="Proctor R.H."/>
        </authorList>
    </citation>
    <scope>NUCLEOTIDE SEQUENCE</scope>
    <source>
        <strain evidence="8">NRRL 53441</strain>
    </source>
</reference>
<dbReference type="InterPro" id="IPR023013">
    <property type="entry name" value="AGPR_AS"/>
</dbReference>
<evidence type="ECO:0000313" key="8">
    <source>
        <dbReference type="EMBL" id="KAF4453317.1"/>
    </source>
</evidence>
<dbReference type="EMBL" id="JAADJG010000157">
    <property type="protein sequence ID" value="KAF4453317.1"/>
    <property type="molecule type" value="Genomic_DNA"/>
</dbReference>
<comment type="caution">
    <text evidence="8">The sequence shown here is derived from an EMBL/GenBank/DDBJ whole genome shotgun (WGS) entry which is preliminary data.</text>
</comment>
<name>A0A8H4P9Z8_9HYPO</name>
<dbReference type="SMART" id="SM00859">
    <property type="entry name" value="Semialdhyde_dh"/>
    <property type="match status" value="1"/>
</dbReference>
<dbReference type="NCBIfam" id="TIGR01850">
    <property type="entry name" value="argC"/>
    <property type="match status" value="1"/>
</dbReference>
<keyword evidence="2" id="KW-0055">Arginine biosynthesis</keyword>
<accession>A0A8H4P9Z8</accession>
<keyword evidence="9" id="KW-1185">Reference proteome</keyword>
<keyword evidence="5" id="KW-0560">Oxidoreductase</keyword>
<evidence type="ECO:0000259" key="7">
    <source>
        <dbReference type="SMART" id="SM00859"/>
    </source>
</evidence>
<dbReference type="CDD" id="cd24149">
    <property type="entry name" value="AGPR_N_ARG5_6_like"/>
    <property type="match status" value="1"/>
</dbReference>
<dbReference type="GO" id="GO:0006526">
    <property type="term" value="P:L-arginine biosynthetic process"/>
    <property type="evidence" value="ECO:0007669"/>
    <property type="project" value="UniProtKB-UniPathway"/>
</dbReference>
<dbReference type="InterPro" id="IPR058924">
    <property type="entry name" value="AGPR_dimerisation_dom"/>
</dbReference>
<dbReference type="OrthoDB" id="438291at2759"/>
<dbReference type="UniPathway" id="UPA00068">
    <property type="reaction ID" value="UER00108"/>
</dbReference>
<keyword evidence="4" id="KW-0521">NADP</keyword>
<feature type="domain" description="Semialdehyde dehydrogenase NAD-binding" evidence="7">
    <location>
        <begin position="75"/>
        <end position="198"/>
    </location>
</feature>
<dbReference type="GO" id="GO:0051287">
    <property type="term" value="F:NAD binding"/>
    <property type="evidence" value="ECO:0007669"/>
    <property type="project" value="InterPro"/>
</dbReference>